<evidence type="ECO:0000256" key="1">
    <source>
        <dbReference type="SAM" id="MobiDB-lite"/>
    </source>
</evidence>
<dbReference type="EMBL" id="UINC01226957">
    <property type="protein sequence ID" value="SVE57653.1"/>
    <property type="molecule type" value="Genomic_DNA"/>
</dbReference>
<dbReference type="AlphaFoldDB" id="A0A383EMF6"/>
<proteinExistence type="predicted"/>
<evidence type="ECO:0000313" key="2">
    <source>
        <dbReference type="EMBL" id="SVE57653.1"/>
    </source>
</evidence>
<protein>
    <submittedName>
        <fullName evidence="2">Uncharacterized protein</fullName>
    </submittedName>
</protein>
<name>A0A383EMF6_9ZZZZ</name>
<organism evidence="2">
    <name type="scientific">marine metagenome</name>
    <dbReference type="NCBI Taxonomy" id="408172"/>
    <lineage>
        <taxon>unclassified sequences</taxon>
        <taxon>metagenomes</taxon>
        <taxon>ecological metagenomes</taxon>
    </lineage>
</organism>
<feature type="non-terminal residue" evidence="2">
    <location>
        <position position="148"/>
    </location>
</feature>
<accession>A0A383EMF6</accession>
<reference evidence="2" key="1">
    <citation type="submission" date="2018-05" db="EMBL/GenBank/DDBJ databases">
        <authorList>
            <person name="Lanie J.A."/>
            <person name="Ng W.-L."/>
            <person name="Kazmierczak K.M."/>
            <person name="Andrzejewski T.M."/>
            <person name="Davidsen T.M."/>
            <person name="Wayne K.J."/>
            <person name="Tettelin H."/>
            <person name="Glass J.I."/>
            <person name="Rusch D."/>
            <person name="Podicherti R."/>
            <person name="Tsui H.-C.T."/>
            <person name="Winkler M.E."/>
        </authorList>
    </citation>
    <scope>NUCLEOTIDE SEQUENCE</scope>
</reference>
<sequence length="148" mass="17651">MNFMEILWKNHDMPIEKAINTLDEIMNAVGIEGARAVNMSVDELKESLKEWGTQTQTRVPAEPTPVKLTPKQKQSREKMQQYLDERQKRTDERDEKEVHDEPIYPEEKDKPKWEKRGRPDNPVEAIDWEKKIRRKKVTRKKPEERMIG</sequence>
<feature type="region of interest" description="Disordered" evidence="1">
    <location>
        <begin position="48"/>
        <end position="127"/>
    </location>
</feature>
<feature type="compositionally biased region" description="Basic and acidic residues" evidence="1">
    <location>
        <begin position="74"/>
        <end position="121"/>
    </location>
</feature>
<gene>
    <name evidence="2" type="ORF">METZ01_LOCUS510507</name>
</gene>